<dbReference type="Gene3D" id="1.10.3210.10">
    <property type="entry name" value="Hypothetical protein af1432"/>
    <property type="match status" value="1"/>
</dbReference>
<dbReference type="Pfam" id="PF08668">
    <property type="entry name" value="HDOD"/>
    <property type="match status" value="1"/>
</dbReference>
<protein>
    <submittedName>
        <fullName evidence="2">HDOD domain-containing protein</fullName>
    </submittedName>
</protein>
<dbReference type="InterPro" id="IPR013976">
    <property type="entry name" value="HDOD"/>
</dbReference>
<proteinExistence type="predicted"/>
<evidence type="ECO:0000313" key="2">
    <source>
        <dbReference type="EMBL" id="MER2493423.1"/>
    </source>
</evidence>
<sequence length="281" mass="30993">MSTENALLTILAEKIKNDSLVLPTLPEVAIRVREAADDPDVNLHQMADVISHDPALSARMLKIANSAYMGRSVKVATLNQAVTRIGLRQIKNIATALAMEQLFVSKNDTVKAALDKVWGLTVEVSSVAMALLKHYISRNKHTSLNLDTITLAAMVHNIGVLPILTEAERHPDVFANPAFLEGAISRLAGRVGGSIMRAWDFGPEFVTVAERWNDKRYEPESIAYIDFVRVAAIYADVMPVDGEKSEVYASYVAKGVIPDVEYMESEEFIEQYTIAKSIFAD</sequence>
<evidence type="ECO:0000313" key="3">
    <source>
        <dbReference type="Proteomes" id="UP001467690"/>
    </source>
</evidence>
<dbReference type="EMBL" id="JBELOE010000265">
    <property type="protein sequence ID" value="MER2493423.1"/>
    <property type="molecule type" value="Genomic_DNA"/>
</dbReference>
<dbReference type="PANTHER" id="PTHR33525">
    <property type="match status" value="1"/>
</dbReference>
<comment type="caution">
    <text evidence="2">The sequence shown here is derived from an EMBL/GenBank/DDBJ whole genome shotgun (WGS) entry which is preliminary data.</text>
</comment>
<gene>
    <name evidence="2" type="ORF">ABS311_16215</name>
</gene>
<dbReference type="SUPFAM" id="SSF109604">
    <property type="entry name" value="HD-domain/PDEase-like"/>
    <property type="match status" value="1"/>
</dbReference>
<keyword evidence="3" id="KW-1185">Reference proteome</keyword>
<organism evidence="2 3">
    <name type="scientific">Catenovulum sediminis</name>
    <dbReference type="NCBI Taxonomy" id="1740262"/>
    <lineage>
        <taxon>Bacteria</taxon>
        <taxon>Pseudomonadati</taxon>
        <taxon>Pseudomonadota</taxon>
        <taxon>Gammaproteobacteria</taxon>
        <taxon>Alteromonadales</taxon>
        <taxon>Alteromonadaceae</taxon>
        <taxon>Catenovulum</taxon>
    </lineage>
</organism>
<dbReference type="PROSITE" id="PS51833">
    <property type="entry name" value="HDOD"/>
    <property type="match status" value="1"/>
</dbReference>
<feature type="domain" description="HDOD" evidence="1">
    <location>
        <begin position="22"/>
        <end position="215"/>
    </location>
</feature>
<reference evidence="2 3" key="1">
    <citation type="submission" date="2024-06" db="EMBL/GenBank/DDBJ databases">
        <authorList>
            <person name="Chen R.Y."/>
        </authorList>
    </citation>
    <scope>NUCLEOTIDE SEQUENCE [LARGE SCALE GENOMIC DNA]</scope>
    <source>
        <strain evidence="2 3">D2</strain>
    </source>
</reference>
<dbReference type="Proteomes" id="UP001467690">
    <property type="component" value="Unassembled WGS sequence"/>
</dbReference>
<dbReference type="PANTHER" id="PTHR33525:SF3">
    <property type="entry name" value="RIBONUCLEASE Y"/>
    <property type="match status" value="1"/>
</dbReference>
<accession>A0ABV1RKG8</accession>
<evidence type="ECO:0000259" key="1">
    <source>
        <dbReference type="PROSITE" id="PS51833"/>
    </source>
</evidence>
<dbReference type="RefSeq" id="WP_143872567.1">
    <property type="nucleotide sequence ID" value="NZ_CP041660.1"/>
</dbReference>
<dbReference type="InterPro" id="IPR052340">
    <property type="entry name" value="RNase_Y/CdgJ"/>
</dbReference>
<name>A0ABV1RKG8_9ALTE</name>